<evidence type="ECO:0000313" key="2">
    <source>
        <dbReference type="EMBL" id="GAH34767.1"/>
    </source>
</evidence>
<dbReference type="InterPro" id="IPR001453">
    <property type="entry name" value="MoaB/Mog_dom"/>
</dbReference>
<gene>
    <name evidence="2" type="ORF">S03H2_24051</name>
</gene>
<proteinExistence type="predicted"/>
<feature type="non-terminal residue" evidence="2">
    <location>
        <position position="129"/>
    </location>
</feature>
<dbReference type="Pfam" id="PF00994">
    <property type="entry name" value="MoCF_biosynth"/>
    <property type="match status" value="1"/>
</dbReference>
<dbReference type="AlphaFoldDB" id="X1EQ97"/>
<dbReference type="InterPro" id="IPR036425">
    <property type="entry name" value="MoaB/Mog-like_dom_sf"/>
</dbReference>
<dbReference type="InterPro" id="IPR050101">
    <property type="entry name" value="CinA"/>
</dbReference>
<dbReference type="Gene3D" id="3.40.980.10">
    <property type="entry name" value="MoaB/Mog-like domain"/>
    <property type="match status" value="1"/>
</dbReference>
<sequence length="129" mass="14127">MNRKIKTVGILAIGNEVLDGLVLDTNSNWMELQLVALGLQIKRLVSVRDEIEEIGKALEFAMEACDVVITSGGLGPTHDDMTLKAIAVALGLEVSQNAEALAIVERQYKTLYERGIVQSPDMTESRIKM</sequence>
<dbReference type="PANTHER" id="PTHR13939">
    <property type="entry name" value="NICOTINAMIDE-NUCLEOTIDE AMIDOHYDROLASE PNCC"/>
    <property type="match status" value="1"/>
</dbReference>
<dbReference type="PANTHER" id="PTHR13939:SF0">
    <property type="entry name" value="NMN AMIDOHYDROLASE-LIKE PROTEIN YFAY"/>
    <property type="match status" value="1"/>
</dbReference>
<accession>X1EQ97</accession>
<dbReference type="SUPFAM" id="SSF53218">
    <property type="entry name" value="Molybdenum cofactor biosynthesis proteins"/>
    <property type="match status" value="1"/>
</dbReference>
<name>X1EQ97_9ZZZZ</name>
<reference evidence="2" key="1">
    <citation type="journal article" date="2014" name="Front. Microbiol.">
        <title>High frequency of phylogenetically diverse reductive dehalogenase-homologous genes in deep subseafloor sedimentary metagenomes.</title>
        <authorList>
            <person name="Kawai M."/>
            <person name="Futagami T."/>
            <person name="Toyoda A."/>
            <person name="Takaki Y."/>
            <person name="Nishi S."/>
            <person name="Hori S."/>
            <person name="Arai W."/>
            <person name="Tsubouchi T."/>
            <person name="Morono Y."/>
            <person name="Uchiyama I."/>
            <person name="Ito T."/>
            <person name="Fujiyama A."/>
            <person name="Inagaki F."/>
            <person name="Takami H."/>
        </authorList>
    </citation>
    <scope>NUCLEOTIDE SEQUENCE</scope>
    <source>
        <strain evidence="2">Expedition CK06-06</strain>
    </source>
</reference>
<organism evidence="2">
    <name type="scientific">marine sediment metagenome</name>
    <dbReference type="NCBI Taxonomy" id="412755"/>
    <lineage>
        <taxon>unclassified sequences</taxon>
        <taxon>metagenomes</taxon>
        <taxon>ecological metagenomes</taxon>
    </lineage>
</organism>
<dbReference type="SMART" id="SM00852">
    <property type="entry name" value="MoCF_biosynth"/>
    <property type="match status" value="1"/>
</dbReference>
<dbReference type="EMBL" id="BARU01013261">
    <property type="protein sequence ID" value="GAH34767.1"/>
    <property type="molecule type" value="Genomic_DNA"/>
</dbReference>
<evidence type="ECO:0000259" key="1">
    <source>
        <dbReference type="SMART" id="SM00852"/>
    </source>
</evidence>
<protein>
    <recommendedName>
        <fullName evidence="1">MoaB/Mog domain-containing protein</fullName>
    </recommendedName>
</protein>
<feature type="domain" description="MoaB/Mog" evidence="1">
    <location>
        <begin position="9"/>
        <end position="115"/>
    </location>
</feature>
<comment type="caution">
    <text evidence="2">The sequence shown here is derived from an EMBL/GenBank/DDBJ whole genome shotgun (WGS) entry which is preliminary data.</text>
</comment>